<dbReference type="AlphaFoldDB" id="A0A835G8R1"/>
<accession>A0A835G8R1</accession>
<reference evidence="1" key="1">
    <citation type="submission" date="2020-08" db="EMBL/GenBank/DDBJ databases">
        <title>Spodoptera exigua strain:BAW_Kor-Di-RS1 Genome sequencing and assembly.</title>
        <authorList>
            <person name="Kim J."/>
            <person name="Nam H.Y."/>
            <person name="Kwon M."/>
            <person name="Choi J.H."/>
            <person name="Cho S.R."/>
            <person name="Kim G.-H."/>
        </authorList>
    </citation>
    <scope>NUCLEOTIDE SEQUENCE</scope>
    <source>
        <strain evidence="1">BAW_Kor-Di-RS1</strain>
        <tissue evidence="1">Whole-body</tissue>
    </source>
</reference>
<gene>
    <name evidence="1" type="ORF">HW555_011331</name>
</gene>
<sequence>MTCVTMAVEWYTRALNLVLHETIAPTCRQNRYNPLTMENCDLENIVDMKDLPKVRPKLGFQPLLMKGDSNFLKPPLKSTEVVGLRNRFRLPIAE</sequence>
<dbReference type="EMBL" id="JACKWZ010000327">
    <property type="protein sequence ID" value="KAF9409244.1"/>
    <property type="molecule type" value="Genomic_DNA"/>
</dbReference>
<name>A0A835G8R1_SPOEX</name>
<organism evidence="1 2">
    <name type="scientific">Spodoptera exigua</name>
    <name type="common">Beet armyworm</name>
    <name type="synonym">Noctua fulgens</name>
    <dbReference type="NCBI Taxonomy" id="7107"/>
    <lineage>
        <taxon>Eukaryota</taxon>
        <taxon>Metazoa</taxon>
        <taxon>Ecdysozoa</taxon>
        <taxon>Arthropoda</taxon>
        <taxon>Hexapoda</taxon>
        <taxon>Insecta</taxon>
        <taxon>Pterygota</taxon>
        <taxon>Neoptera</taxon>
        <taxon>Endopterygota</taxon>
        <taxon>Lepidoptera</taxon>
        <taxon>Glossata</taxon>
        <taxon>Ditrysia</taxon>
        <taxon>Noctuoidea</taxon>
        <taxon>Noctuidae</taxon>
        <taxon>Amphipyrinae</taxon>
        <taxon>Spodoptera</taxon>
    </lineage>
</organism>
<evidence type="ECO:0000313" key="1">
    <source>
        <dbReference type="EMBL" id="KAF9409244.1"/>
    </source>
</evidence>
<keyword evidence="2" id="KW-1185">Reference proteome</keyword>
<comment type="caution">
    <text evidence="1">The sequence shown here is derived from an EMBL/GenBank/DDBJ whole genome shotgun (WGS) entry which is preliminary data.</text>
</comment>
<proteinExistence type="predicted"/>
<evidence type="ECO:0000313" key="2">
    <source>
        <dbReference type="Proteomes" id="UP000648187"/>
    </source>
</evidence>
<dbReference type="Proteomes" id="UP000648187">
    <property type="component" value="Unassembled WGS sequence"/>
</dbReference>
<protein>
    <submittedName>
        <fullName evidence="1">Uncharacterized protein</fullName>
    </submittedName>
</protein>